<dbReference type="InterPro" id="IPR051705">
    <property type="entry name" value="Gsp_Synthetase/Amidase"/>
</dbReference>
<dbReference type="RefSeq" id="WP_289413558.1">
    <property type="nucleotide sequence ID" value="NZ_JAQIBD010000002.1"/>
</dbReference>
<protein>
    <submittedName>
        <fullName evidence="3">CHAP domain-containing protein</fullName>
    </submittedName>
</protein>
<evidence type="ECO:0000259" key="2">
    <source>
        <dbReference type="PROSITE" id="PS50911"/>
    </source>
</evidence>
<evidence type="ECO:0000256" key="1">
    <source>
        <dbReference type="SAM" id="Phobius"/>
    </source>
</evidence>
<keyword evidence="4" id="KW-1185">Reference proteome</keyword>
<dbReference type="SUPFAM" id="SSF54001">
    <property type="entry name" value="Cysteine proteinases"/>
    <property type="match status" value="1"/>
</dbReference>
<evidence type="ECO:0000313" key="3">
    <source>
        <dbReference type="EMBL" id="MDM5271834.1"/>
    </source>
</evidence>
<evidence type="ECO:0000313" key="4">
    <source>
        <dbReference type="Proteomes" id="UP001169069"/>
    </source>
</evidence>
<organism evidence="3 4">
    <name type="scientific">Sulfurovum zhangzhouensis</name>
    <dbReference type="NCBI Taxonomy" id="3019067"/>
    <lineage>
        <taxon>Bacteria</taxon>
        <taxon>Pseudomonadati</taxon>
        <taxon>Campylobacterota</taxon>
        <taxon>Epsilonproteobacteria</taxon>
        <taxon>Campylobacterales</taxon>
        <taxon>Sulfurovaceae</taxon>
        <taxon>Sulfurovum</taxon>
    </lineage>
</organism>
<dbReference type="Pfam" id="PF05257">
    <property type="entry name" value="CHAP"/>
    <property type="match status" value="1"/>
</dbReference>
<dbReference type="EMBL" id="JAQIBD010000002">
    <property type="protein sequence ID" value="MDM5271834.1"/>
    <property type="molecule type" value="Genomic_DNA"/>
</dbReference>
<dbReference type="InterPro" id="IPR038765">
    <property type="entry name" value="Papain-like_cys_pep_sf"/>
</dbReference>
<keyword evidence="1" id="KW-0472">Membrane</keyword>
<dbReference type="PROSITE" id="PS50911">
    <property type="entry name" value="CHAP"/>
    <property type="match status" value="1"/>
</dbReference>
<gene>
    <name evidence="3" type="ORF">PGH07_06565</name>
</gene>
<proteinExistence type="predicted"/>
<comment type="caution">
    <text evidence="3">The sequence shown here is derived from an EMBL/GenBank/DDBJ whole genome shotgun (WGS) entry which is preliminary data.</text>
</comment>
<accession>A0ABT7QYC0</accession>
<name>A0ABT7QYC0_9BACT</name>
<feature type="domain" description="Peptidase C51" evidence="2">
    <location>
        <begin position="48"/>
        <end position="185"/>
    </location>
</feature>
<feature type="transmembrane region" description="Helical" evidence="1">
    <location>
        <begin position="5"/>
        <end position="23"/>
    </location>
</feature>
<dbReference type="PANTHER" id="PTHR30094">
    <property type="entry name" value="BIFUNCTIONAL GLUTATHIONYLSPERMIDINE SYNTHETASE/AMIDASE-RELATED"/>
    <property type="match status" value="1"/>
</dbReference>
<reference evidence="3" key="1">
    <citation type="submission" date="2023-01" db="EMBL/GenBank/DDBJ databases">
        <title>Sulfurovum sp. zt1-1 genome assembly.</title>
        <authorList>
            <person name="Wang J."/>
        </authorList>
    </citation>
    <scope>NUCLEOTIDE SEQUENCE</scope>
    <source>
        <strain evidence="3">Zt1-1</strain>
    </source>
</reference>
<sequence length="221" mass="25595">MRRQYFTVPFLLFILLFEIYYFMTNTNLNTSMEVGTVIDKFNGVNVYFNGGVNHSSGRNLSPDGYNLGIKYQCVEFVKRYYYQRFNHKMPDSMGHAKHFFDPSLKDGQLNKQRNLLQFTNGSKSKPVTEDLIIFSPTLLNPYGHVAIISNVFNESIQIVQQNAGPFSSTRAFYRLKKIDNLWYVEGRPVLGWLRVDSNTSNTIFKDTQALNRLYHLDGNAE</sequence>
<dbReference type="Proteomes" id="UP001169069">
    <property type="component" value="Unassembled WGS sequence"/>
</dbReference>
<dbReference type="InterPro" id="IPR007921">
    <property type="entry name" value="CHAP_dom"/>
</dbReference>
<keyword evidence="1" id="KW-0812">Transmembrane</keyword>
<dbReference type="PANTHER" id="PTHR30094:SF0">
    <property type="entry name" value="BIFUNCTIONAL GLUTATHIONYLSPERMIDINE SYNTHETASE_AMIDASE-RELATED"/>
    <property type="match status" value="1"/>
</dbReference>
<keyword evidence="1" id="KW-1133">Transmembrane helix</keyword>
<dbReference type="Gene3D" id="3.90.1720.10">
    <property type="entry name" value="endopeptidase domain like (from Nostoc punctiforme)"/>
    <property type="match status" value="1"/>
</dbReference>